<comment type="caution">
    <text evidence="9">The sequence shown here is derived from an EMBL/GenBank/DDBJ whole genome shotgun (WGS) entry which is preliminary data.</text>
</comment>
<feature type="region of interest" description="Disordered" evidence="7">
    <location>
        <begin position="163"/>
        <end position="182"/>
    </location>
</feature>
<feature type="transmembrane region" description="Helical" evidence="8">
    <location>
        <begin position="127"/>
        <end position="148"/>
    </location>
</feature>
<name>A0A918TJV8_9BACT</name>
<evidence type="ECO:0000256" key="2">
    <source>
        <dbReference type="ARBA" id="ARBA00006386"/>
    </source>
</evidence>
<feature type="compositionally biased region" description="Basic and acidic residues" evidence="7">
    <location>
        <begin position="170"/>
        <end position="182"/>
    </location>
</feature>
<evidence type="ECO:0000313" key="10">
    <source>
        <dbReference type="Proteomes" id="UP000644507"/>
    </source>
</evidence>
<evidence type="ECO:0000256" key="5">
    <source>
        <dbReference type="ARBA" id="ARBA00022989"/>
    </source>
</evidence>
<evidence type="ECO:0000313" key="9">
    <source>
        <dbReference type="EMBL" id="GHC49325.1"/>
    </source>
</evidence>
<feature type="transmembrane region" description="Helical" evidence="8">
    <location>
        <begin position="229"/>
        <end position="247"/>
    </location>
</feature>
<evidence type="ECO:0000256" key="3">
    <source>
        <dbReference type="ARBA" id="ARBA00022475"/>
    </source>
</evidence>
<keyword evidence="4 8" id="KW-0812">Transmembrane</keyword>
<evidence type="ECO:0000256" key="4">
    <source>
        <dbReference type="ARBA" id="ARBA00022692"/>
    </source>
</evidence>
<reference evidence="9" key="2">
    <citation type="submission" date="2020-09" db="EMBL/GenBank/DDBJ databases">
        <authorList>
            <person name="Sun Q."/>
            <person name="Kim S."/>
        </authorList>
    </citation>
    <scope>NUCLEOTIDE SEQUENCE</scope>
    <source>
        <strain evidence="9">KCTC 12988</strain>
    </source>
</reference>
<dbReference type="Proteomes" id="UP000644507">
    <property type="component" value="Unassembled WGS sequence"/>
</dbReference>
<reference evidence="9" key="1">
    <citation type="journal article" date="2014" name="Int. J. Syst. Evol. Microbiol.">
        <title>Complete genome sequence of Corynebacterium casei LMG S-19264T (=DSM 44701T), isolated from a smear-ripened cheese.</title>
        <authorList>
            <consortium name="US DOE Joint Genome Institute (JGI-PGF)"/>
            <person name="Walter F."/>
            <person name="Albersmeier A."/>
            <person name="Kalinowski J."/>
            <person name="Ruckert C."/>
        </authorList>
    </citation>
    <scope>NUCLEOTIDE SEQUENCE</scope>
    <source>
        <strain evidence="9">KCTC 12988</strain>
    </source>
</reference>
<organism evidence="9 10">
    <name type="scientific">Roseibacillus persicicus</name>
    <dbReference type="NCBI Taxonomy" id="454148"/>
    <lineage>
        <taxon>Bacteria</taxon>
        <taxon>Pseudomonadati</taxon>
        <taxon>Verrucomicrobiota</taxon>
        <taxon>Verrucomicrobiia</taxon>
        <taxon>Verrucomicrobiales</taxon>
        <taxon>Verrucomicrobiaceae</taxon>
        <taxon>Roseibacillus</taxon>
    </lineage>
</organism>
<comment type="subcellular location">
    <subcellularLocation>
        <location evidence="1">Cell membrane</location>
        <topology evidence="1">Multi-pass membrane protein</topology>
    </subcellularLocation>
</comment>
<feature type="transmembrane region" description="Helical" evidence="8">
    <location>
        <begin position="267"/>
        <end position="289"/>
    </location>
</feature>
<dbReference type="EMBL" id="BMXI01000005">
    <property type="protein sequence ID" value="GHC49325.1"/>
    <property type="molecule type" value="Genomic_DNA"/>
</dbReference>
<evidence type="ECO:0000256" key="6">
    <source>
        <dbReference type="ARBA" id="ARBA00023136"/>
    </source>
</evidence>
<evidence type="ECO:0000256" key="8">
    <source>
        <dbReference type="SAM" id="Phobius"/>
    </source>
</evidence>
<sequence length="351" mass="38105">MLPRVSPDDFANFAIAFKSILFEGAPFILLGTLLSGFLGVYLPAGAMEKMLPKNKTAAILVSGLLGLILPVCECAVVPVIRRLVGKGLPVSCAFAYMLAAPIVNPITIFSTWNAFPDFETWPERAEFFTFSRVLLGYLSAILVGLIVLRIPLDKVLKPKVLPDENTTSEESDHSHDHEHDHCHDEGCCHGHDHHDHDHGHDHHHHDHGDKGQNRVVLSMRAALKDFTDVGVYFTIGVIITALFNVGIAPGAEWLESMEGSAFGQTAAFMVLAFLLSLCSTSDAFIAATLAPPAAARTAARLAFLVFGPMMDVKLLFLYSTIMKPKFIALLALGLFVFVGLTAVGWTAVMGQ</sequence>
<dbReference type="PANTHER" id="PTHR34184:SF4">
    <property type="entry name" value="UPF0718 PROTEIN YCGR"/>
    <property type="match status" value="1"/>
</dbReference>
<dbReference type="Pfam" id="PF03773">
    <property type="entry name" value="ArsP_1"/>
    <property type="match status" value="1"/>
</dbReference>
<dbReference type="InterPro" id="IPR005524">
    <property type="entry name" value="DUF318"/>
</dbReference>
<evidence type="ECO:0000256" key="1">
    <source>
        <dbReference type="ARBA" id="ARBA00004651"/>
    </source>
</evidence>
<accession>A0A918TJV8</accession>
<feature type="transmembrane region" description="Helical" evidence="8">
    <location>
        <begin position="301"/>
        <end position="321"/>
    </location>
</feature>
<dbReference type="InterPro" id="IPR052923">
    <property type="entry name" value="UPF0718"/>
</dbReference>
<dbReference type="AlphaFoldDB" id="A0A918TJV8"/>
<feature type="transmembrane region" description="Helical" evidence="8">
    <location>
        <begin position="327"/>
        <end position="348"/>
    </location>
</feature>
<comment type="similarity">
    <text evidence="2">Belongs to the UPF0718 family.</text>
</comment>
<feature type="transmembrane region" description="Helical" evidence="8">
    <location>
        <begin position="56"/>
        <end position="80"/>
    </location>
</feature>
<keyword evidence="10" id="KW-1185">Reference proteome</keyword>
<evidence type="ECO:0000256" key="7">
    <source>
        <dbReference type="SAM" id="MobiDB-lite"/>
    </source>
</evidence>
<proteinExistence type="inferred from homology"/>
<keyword evidence="5 8" id="KW-1133">Transmembrane helix</keyword>
<dbReference type="GO" id="GO:0005886">
    <property type="term" value="C:plasma membrane"/>
    <property type="evidence" value="ECO:0007669"/>
    <property type="project" value="UniProtKB-SubCell"/>
</dbReference>
<keyword evidence="6 8" id="KW-0472">Membrane</keyword>
<feature type="transmembrane region" description="Helical" evidence="8">
    <location>
        <begin position="20"/>
        <end position="44"/>
    </location>
</feature>
<evidence type="ECO:0008006" key="11">
    <source>
        <dbReference type="Google" id="ProtNLM"/>
    </source>
</evidence>
<protein>
    <recommendedName>
        <fullName evidence="11">Permease</fullName>
    </recommendedName>
</protein>
<keyword evidence="3" id="KW-1003">Cell membrane</keyword>
<dbReference type="PANTHER" id="PTHR34184">
    <property type="entry name" value="UPF0718 PROTEIN YCGR"/>
    <property type="match status" value="1"/>
</dbReference>
<gene>
    <name evidence="9" type="ORF">GCM10007100_14080</name>
</gene>
<feature type="transmembrane region" description="Helical" evidence="8">
    <location>
        <begin position="92"/>
        <end position="115"/>
    </location>
</feature>